<keyword evidence="2" id="KW-1185">Reference proteome</keyword>
<dbReference type="RefSeq" id="WP_165102764.1">
    <property type="nucleotide sequence ID" value="NZ_CP049056.1"/>
</dbReference>
<dbReference type="EMBL" id="CP049056">
    <property type="protein sequence ID" value="QIE57578.1"/>
    <property type="molecule type" value="Genomic_DNA"/>
</dbReference>
<gene>
    <name evidence="1" type="ORF">G5B40_20275</name>
</gene>
<dbReference type="KEGG" id="hdh:G5B40_20275"/>
<protein>
    <submittedName>
        <fullName evidence="1">Uncharacterized protein</fullName>
    </submittedName>
</protein>
<sequence length="247" mass="26050">MHGLKTGAALAVNVCIALLISGCVSPQKDFATSSDASLRKVPPVTQGQFGTIEIEGFQVPLQEGDWVEIGTIDQTTDPNFPAKSHVLVSESGGVIDRIVIISRQSALGSKQFGEFASCLDSSNLASEVISYASATADCTYVRAVPWLGGGDFGKMLSDYGGERNAYVPLVTVGPRIALNLAPNERIAKDYCFNPDLIAPNPNGDAWRPEDWAAGSAAGLSQVEVIKAMQSFGATVRSQIKQGNSVVS</sequence>
<dbReference type="AlphaFoldDB" id="A0A7M3T6E7"/>
<dbReference type="PROSITE" id="PS51257">
    <property type="entry name" value="PROKAR_LIPOPROTEIN"/>
    <property type="match status" value="1"/>
</dbReference>
<evidence type="ECO:0000313" key="2">
    <source>
        <dbReference type="Proteomes" id="UP000503336"/>
    </source>
</evidence>
<accession>A0A7M3T6E7</accession>
<dbReference type="Proteomes" id="UP000503336">
    <property type="component" value="Chromosome"/>
</dbReference>
<reference evidence="1 2" key="1">
    <citation type="submission" date="2020-02" db="EMBL/GenBank/DDBJ databases">
        <title>complete genome sequence of Rhodobacteraceae bacterium.</title>
        <authorList>
            <person name="Park J."/>
            <person name="Kim Y.-S."/>
            <person name="Kim K.-H."/>
        </authorList>
    </citation>
    <scope>NUCLEOTIDE SEQUENCE [LARGE SCALE GENOMIC DNA]</scope>
    <source>
        <strain evidence="1 2">RR4-56</strain>
    </source>
</reference>
<evidence type="ECO:0000313" key="1">
    <source>
        <dbReference type="EMBL" id="QIE57578.1"/>
    </source>
</evidence>
<organism evidence="1 2">
    <name type="scientific">Pikeienuella piscinae</name>
    <dbReference type="NCBI Taxonomy" id="2748098"/>
    <lineage>
        <taxon>Bacteria</taxon>
        <taxon>Pseudomonadati</taxon>
        <taxon>Pseudomonadota</taxon>
        <taxon>Alphaproteobacteria</taxon>
        <taxon>Rhodobacterales</taxon>
        <taxon>Paracoccaceae</taxon>
        <taxon>Pikeienuella</taxon>
    </lineage>
</organism>
<proteinExistence type="predicted"/>
<name>A0A7M3T6E7_9RHOB</name>